<proteinExistence type="predicted"/>
<dbReference type="EMBL" id="LXWW01000536">
    <property type="protein sequence ID" value="OAO12553.1"/>
    <property type="molecule type" value="Genomic_DNA"/>
</dbReference>
<comment type="caution">
    <text evidence="1">The sequence shown here is derived from an EMBL/GenBank/DDBJ whole genome shotgun (WGS) entry which is preliminary data.</text>
</comment>
<accession>A0A196S666</accession>
<dbReference type="AlphaFoldDB" id="A0A196S666"/>
<reference evidence="1 2" key="1">
    <citation type="submission" date="2016-05" db="EMBL/GenBank/DDBJ databases">
        <title>Nuclear genome of Blastocystis sp. subtype 1 NandII.</title>
        <authorList>
            <person name="Gentekaki E."/>
            <person name="Curtis B."/>
            <person name="Stairs C."/>
            <person name="Eme L."/>
            <person name="Herman E."/>
            <person name="Klimes V."/>
            <person name="Arias M.C."/>
            <person name="Elias M."/>
            <person name="Hilliou F."/>
            <person name="Klute M."/>
            <person name="Malik S.-B."/>
            <person name="Pightling A."/>
            <person name="Rachubinski R."/>
            <person name="Salas D."/>
            <person name="Schlacht A."/>
            <person name="Suga H."/>
            <person name="Archibald J."/>
            <person name="Ball S.G."/>
            <person name="Clark G."/>
            <person name="Dacks J."/>
            <person name="Van Der Giezen M."/>
            <person name="Tsaousis A."/>
            <person name="Roger A."/>
        </authorList>
    </citation>
    <scope>NUCLEOTIDE SEQUENCE [LARGE SCALE GENOMIC DNA]</scope>
    <source>
        <strain evidence="2">ATCC 50177 / NandII</strain>
    </source>
</reference>
<keyword evidence="2" id="KW-1185">Reference proteome</keyword>
<protein>
    <submittedName>
        <fullName evidence="1">Uncharacterized protein</fullName>
    </submittedName>
</protein>
<gene>
    <name evidence="1" type="ORF">AV274_5753</name>
</gene>
<name>A0A196S666_BLAHN</name>
<dbReference type="OrthoDB" id="442066at2759"/>
<dbReference type="Proteomes" id="UP000078348">
    <property type="component" value="Unassembled WGS sequence"/>
</dbReference>
<evidence type="ECO:0000313" key="2">
    <source>
        <dbReference type="Proteomes" id="UP000078348"/>
    </source>
</evidence>
<evidence type="ECO:0000313" key="1">
    <source>
        <dbReference type="EMBL" id="OAO12553.1"/>
    </source>
</evidence>
<sequence length="414" mass="48106">MKRVLMDGYLTDHSEKRTFDGEEVEIVTYQGEHCDEYLVREMKSGRCSLFYKGIVQLSWKEVGGVKVGGFTVYEKGKALRSEDWNGLGGKEHRCIENCKHGLELMTEGDGVVYRGSFDDVESMKREGRGMEFDERSGRVLRCGLWKNDELFQIEKECESEDVMIEYAIEEGMENVSLLNRHPVYEGGYVFDEERRELLRHGEGCEIEGGVGVKEGVWERGVLKESVELFEGWYVKREEKEVLKEIHDEVLKVEDLKVEDMRVEIHNWNEWESVNKSVTQLVIPSKCCNEAEWGVFDVSELKWLKSIEIGDECFENVNEVKMIGLNQLESAMIGVNSFTKHKNGCDNDPNRHFYLKNCKRVRELKIGRYSFSDYSVCEIENVPSLEVIEIGELNEKSWNFFYASLELKSDCERMR</sequence>
<organism evidence="1 2">
    <name type="scientific">Blastocystis sp. subtype 1 (strain ATCC 50177 / NandII)</name>
    <dbReference type="NCBI Taxonomy" id="478820"/>
    <lineage>
        <taxon>Eukaryota</taxon>
        <taxon>Sar</taxon>
        <taxon>Stramenopiles</taxon>
        <taxon>Bigyra</taxon>
        <taxon>Opalozoa</taxon>
        <taxon>Opalinata</taxon>
        <taxon>Blastocystidae</taxon>
        <taxon>Blastocystis</taxon>
    </lineage>
</organism>